<dbReference type="AlphaFoldDB" id="A0A6M1TGC0"/>
<dbReference type="SUPFAM" id="SSF53474">
    <property type="entry name" value="alpha/beta-Hydrolases"/>
    <property type="match status" value="1"/>
</dbReference>
<dbReference type="InterPro" id="IPR050960">
    <property type="entry name" value="AB_hydrolase_4_sf"/>
</dbReference>
<gene>
    <name evidence="4" type="ORF">G3569_12345</name>
</gene>
<feature type="domain" description="AB hydrolase-1" evidence="3">
    <location>
        <begin position="65"/>
        <end position="300"/>
    </location>
</feature>
<dbReference type="RefSeq" id="WP_165269569.1">
    <property type="nucleotide sequence ID" value="NZ_JAALLS010000016.1"/>
</dbReference>
<comment type="similarity">
    <text evidence="1">Belongs to the AB hydrolase superfamily. AB hydrolase 4 family.</text>
</comment>
<accession>A0A6M1TGC0</accession>
<feature type="active site" description="Charge relay system" evidence="2">
    <location>
        <position position="143"/>
    </location>
</feature>
<dbReference type="Gene3D" id="3.40.50.1820">
    <property type="entry name" value="alpha/beta hydrolase"/>
    <property type="match status" value="1"/>
</dbReference>
<evidence type="ECO:0000259" key="3">
    <source>
        <dbReference type="Pfam" id="PF00561"/>
    </source>
</evidence>
<dbReference type="PIRSF" id="PIRSF005211">
    <property type="entry name" value="Ab_hydro_YheT"/>
    <property type="match status" value="1"/>
</dbReference>
<evidence type="ECO:0000256" key="2">
    <source>
        <dbReference type="PIRSR" id="PIRSR005211-1"/>
    </source>
</evidence>
<sequence>MQTTLDNLFSFPSTVWACNGHIHTIARSLLGDTTIPRVERVEITTPDDDFLEIDCAINKESNSIIVLFHGLEGSSRRYYIVELMKELIEEQHSVVAVNFRSCGHKMNRRPRFYHSGETDDYKTVFSWLQKRYPDKQIGAVGFSLGGNALVKSLGEMGNSHPADVAVAVSVPYDLRLGSLLLSKGFHRIYEYRFLQTLQKKLATKRTAYPDLPEFNGATLYDFDDQVTAPVHGFNDADDYYKRCSGRRFIHDIQTPTLLIHSREDPLCPIEAMPIDKINDNGFTDYIITDRGGHVGFWSNPRGWLNYAIRTFISRKT</sequence>
<organism evidence="4 5">
    <name type="scientific">Fodinibius halophilus</name>
    <dbReference type="NCBI Taxonomy" id="1736908"/>
    <lineage>
        <taxon>Bacteria</taxon>
        <taxon>Pseudomonadati</taxon>
        <taxon>Balneolota</taxon>
        <taxon>Balneolia</taxon>
        <taxon>Balneolales</taxon>
        <taxon>Balneolaceae</taxon>
        <taxon>Fodinibius</taxon>
    </lineage>
</organism>
<name>A0A6M1TGC0_9BACT</name>
<dbReference type="PANTHER" id="PTHR10794">
    <property type="entry name" value="ABHYDROLASE DOMAIN-CONTAINING PROTEIN"/>
    <property type="match status" value="1"/>
</dbReference>
<proteinExistence type="inferred from homology"/>
<dbReference type="Proteomes" id="UP000479132">
    <property type="component" value="Unassembled WGS sequence"/>
</dbReference>
<feature type="active site" description="Charge relay system" evidence="2">
    <location>
        <position position="264"/>
    </location>
</feature>
<dbReference type="InterPro" id="IPR029058">
    <property type="entry name" value="AB_hydrolase_fold"/>
</dbReference>
<protein>
    <submittedName>
        <fullName evidence="4">Alpha/beta fold hydrolase</fullName>
    </submittedName>
</protein>
<dbReference type="GO" id="GO:0034338">
    <property type="term" value="F:short-chain carboxylesterase activity"/>
    <property type="evidence" value="ECO:0007669"/>
    <property type="project" value="TreeGrafter"/>
</dbReference>
<dbReference type="EMBL" id="JAALLS010000016">
    <property type="protein sequence ID" value="NGP89142.1"/>
    <property type="molecule type" value="Genomic_DNA"/>
</dbReference>
<dbReference type="PANTHER" id="PTHR10794:SF94">
    <property type="entry name" value="ESTERASE YHET-RELATED"/>
    <property type="match status" value="1"/>
</dbReference>
<evidence type="ECO:0000256" key="1">
    <source>
        <dbReference type="ARBA" id="ARBA00010884"/>
    </source>
</evidence>
<reference evidence="4 5" key="1">
    <citation type="submission" date="2020-02" db="EMBL/GenBank/DDBJ databases">
        <title>Aliifodinibius halophilus 2W32, complete genome.</title>
        <authorList>
            <person name="Li Y."/>
            <person name="Wu S."/>
        </authorList>
    </citation>
    <scope>NUCLEOTIDE SEQUENCE [LARGE SCALE GENOMIC DNA]</scope>
    <source>
        <strain evidence="4 5">2W32</strain>
    </source>
</reference>
<dbReference type="InterPro" id="IPR000073">
    <property type="entry name" value="AB_hydrolase_1"/>
</dbReference>
<dbReference type="InterPro" id="IPR012020">
    <property type="entry name" value="ABHD4"/>
</dbReference>
<dbReference type="GO" id="GO:0047372">
    <property type="term" value="F:monoacylglycerol lipase activity"/>
    <property type="evidence" value="ECO:0007669"/>
    <property type="project" value="TreeGrafter"/>
</dbReference>
<comment type="caution">
    <text evidence="4">The sequence shown here is derived from an EMBL/GenBank/DDBJ whole genome shotgun (WGS) entry which is preliminary data.</text>
</comment>
<evidence type="ECO:0000313" key="4">
    <source>
        <dbReference type="EMBL" id="NGP89142.1"/>
    </source>
</evidence>
<dbReference type="Pfam" id="PF00561">
    <property type="entry name" value="Abhydrolase_1"/>
    <property type="match status" value="1"/>
</dbReference>
<keyword evidence="5" id="KW-1185">Reference proteome</keyword>
<evidence type="ECO:0000313" key="5">
    <source>
        <dbReference type="Proteomes" id="UP000479132"/>
    </source>
</evidence>
<keyword evidence="4" id="KW-0378">Hydrolase</keyword>
<feature type="active site" description="Charge relay system" evidence="2">
    <location>
        <position position="293"/>
    </location>
</feature>